<reference evidence="3" key="2">
    <citation type="submission" date="2020-09" db="EMBL/GenBank/DDBJ databases">
        <authorList>
            <person name="Sun Q."/>
            <person name="Zhou Y."/>
        </authorList>
    </citation>
    <scope>NUCLEOTIDE SEQUENCE</scope>
    <source>
        <strain evidence="3">CGMCC 1.12214</strain>
    </source>
</reference>
<accession>A0A917MII4</accession>
<dbReference type="RefSeq" id="WP_188518473.1">
    <property type="nucleotide sequence ID" value="NZ_BMES01000002.1"/>
</dbReference>
<dbReference type="EMBL" id="BMES01000002">
    <property type="protein sequence ID" value="GGH23503.1"/>
    <property type="molecule type" value="Genomic_DNA"/>
</dbReference>
<dbReference type="Proteomes" id="UP000603912">
    <property type="component" value="Unassembled WGS sequence"/>
</dbReference>
<dbReference type="NCBIfam" id="TIGR00702">
    <property type="entry name" value="YcaO-type kinase domain"/>
    <property type="match status" value="1"/>
</dbReference>
<protein>
    <recommendedName>
        <fullName evidence="2">YcaO domain-containing protein</fullName>
    </recommendedName>
</protein>
<dbReference type="AlphaFoldDB" id="A0A917MII4"/>
<sequence length="398" mass="41411">MSAPAETYARFAPLGPRMGITRVAVLTGLDTLGVPVCLAARPNSRSIAVFQGKGRTLAAAKASAFMEAAETWHAERVLAPCRLGRAADLEAAGLPCVWEGLPLAEGARFDADALIPWVEARDLATGAPAWVPLECVSADYTPAAEARFGRMFEAHTNGLASGATLADAIAHALYELVERDAVTLWRLRDGYAEPSLALAAIRDPDCAWLLERFAAAGVRIRVWDATSDVGLPAYLCLAADEGATATDPEIGAACHPAPAVAIAKALTEAAQARTTWIAGSRDDFAPEIYDAAARARRRRVSRVWMEGAATAAPDARADLSTGSADADIGRALGLLAAAGLGQALCVDLTRADIGIPVARVLVPGLESPLTGEEGRAGGARAARVRAARQNGAAPGRPR</sequence>
<comment type="caution">
    <text evidence="3">The sequence shown here is derived from an EMBL/GenBank/DDBJ whole genome shotgun (WGS) entry which is preliminary data.</text>
</comment>
<dbReference type="PANTHER" id="PTHR37809">
    <property type="entry name" value="RIBOSOMAL PROTEIN S12 METHYLTHIOTRANSFERASE ACCESSORY FACTOR YCAO"/>
    <property type="match status" value="1"/>
</dbReference>
<evidence type="ECO:0000259" key="2">
    <source>
        <dbReference type="PROSITE" id="PS51664"/>
    </source>
</evidence>
<evidence type="ECO:0000313" key="4">
    <source>
        <dbReference type="Proteomes" id="UP000603912"/>
    </source>
</evidence>
<evidence type="ECO:0000256" key="1">
    <source>
        <dbReference type="SAM" id="MobiDB-lite"/>
    </source>
</evidence>
<name>A0A917MII4_9HYPH</name>
<feature type="region of interest" description="Disordered" evidence="1">
    <location>
        <begin position="369"/>
        <end position="398"/>
    </location>
</feature>
<organism evidence="3 4">
    <name type="scientific">Alsobacter metallidurans</name>
    <dbReference type="NCBI Taxonomy" id="340221"/>
    <lineage>
        <taxon>Bacteria</taxon>
        <taxon>Pseudomonadati</taxon>
        <taxon>Pseudomonadota</taxon>
        <taxon>Alphaproteobacteria</taxon>
        <taxon>Hyphomicrobiales</taxon>
        <taxon>Alsobacteraceae</taxon>
        <taxon>Alsobacter</taxon>
    </lineage>
</organism>
<proteinExistence type="predicted"/>
<dbReference type="PROSITE" id="PS51664">
    <property type="entry name" value="YCAO"/>
    <property type="match status" value="1"/>
</dbReference>
<feature type="compositionally biased region" description="Low complexity" evidence="1">
    <location>
        <begin position="387"/>
        <end position="398"/>
    </location>
</feature>
<dbReference type="PANTHER" id="PTHR37809:SF1">
    <property type="entry name" value="RIBOSOMAL PROTEIN S12 METHYLTHIOTRANSFERASE ACCESSORY FACTOR YCAO"/>
    <property type="match status" value="1"/>
</dbReference>
<reference evidence="3" key="1">
    <citation type="journal article" date="2014" name="Int. J. Syst. Evol. Microbiol.">
        <title>Complete genome sequence of Corynebacterium casei LMG S-19264T (=DSM 44701T), isolated from a smear-ripened cheese.</title>
        <authorList>
            <consortium name="US DOE Joint Genome Institute (JGI-PGF)"/>
            <person name="Walter F."/>
            <person name="Albersmeier A."/>
            <person name="Kalinowski J."/>
            <person name="Ruckert C."/>
        </authorList>
    </citation>
    <scope>NUCLEOTIDE SEQUENCE</scope>
    <source>
        <strain evidence="3">CGMCC 1.12214</strain>
    </source>
</reference>
<dbReference type="Pfam" id="PF02624">
    <property type="entry name" value="YcaO"/>
    <property type="match status" value="1"/>
</dbReference>
<keyword evidence="4" id="KW-1185">Reference proteome</keyword>
<dbReference type="Gene3D" id="3.30.1330.230">
    <property type="match status" value="1"/>
</dbReference>
<gene>
    <name evidence="3" type="ORF">GCM10007036_29310</name>
</gene>
<dbReference type="InterPro" id="IPR003776">
    <property type="entry name" value="YcaO-like_dom"/>
</dbReference>
<evidence type="ECO:0000313" key="3">
    <source>
        <dbReference type="EMBL" id="GGH23503.1"/>
    </source>
</evidence>
<feature type="domain" description="YcaO" evidence="2">
    <location>
        <begin position="52"/>
        <end position="398"/>
    </location>
</feature>